<protein>
    <submittedName>
        <fullName evidence="3">SDR family oxidoreductase</fullName>
    </submittedName>
</protein>
<dbReference type="Pfam" id="PF13561">
    <property type="entry name" value="adh_short_C2"/>
    <property type="match status" value="1"/>
</dbReference>
<dbReference type="Gene3D" id="3.40.50.720">
    <property type="entry name" value="NAD(P)-binding Rossmann-like Domain"/>
    <property type="match status" value="1"/>
</dbReference>
<evidence type="ECO:0000313" key="4">
    <source>
        <dbReference type="Proteomes" id="UP001302429"/>
    </source>
</evidence>
<dbReference type="AlphaFoldDB" id="A0AA97F7S5"/>
<dbReference type="Proteomes" id="UP001302429">
    <property type="component" value="Chromosome"/>
</dbReference>
<proteinExistence type="predicted"/>
<evidence type="ECO:0000256" key="1">
    <source>
        <dbReference type="ARBA" id="ARBA00022857"/>
    </source>
</evidence>
<dbReference type="PANTHER" id="PTHR43296">
    <property type="entry name" value="PEROXISOMAL 2,4-DIENOYL-COA REDUCTASE"/>
    <property type="match status" value="1"/>
</dbReference>
<dbReference type="NCBIfam" id="NF005752">
    <property type="entry name" value="PRK07576.1"/>
    <property type="match status" value="1"/>
</dbReference>
<sequence>MSVYPENYLSGKSTFIAGGTSGINLGIAKLFAQLGAHVCVMSRSQDKVDAAVAEIAAQNSDISVKGFSADVRDYDAVSEALKVGAEAHGEFDIVISGAAGNFMAPASAMSANAFKTVIDIDLLGTFNVLRAAFEVSKQPGASFINISAPQGAQPFFGQAHVCSAKAGIDMLTKCLASEWGVSGVRVNAIVPGPIEGTEGMARLAPTPEARKFVEMSVPMRRYGSTEEIGNMAVFLGSEAAAYVTGCIHYCDGGQTLSGGGALNPALLMEMTSKK</sequence>
<dbReference type="InterPro" id="IPR036291">
    <property type="entry name" value="NAD(P)-bd_dom_sf"/>
</dbReference>
<reference evidence="3 4" key="1">
    <citation type="submission" date="2023-10" db="EMBL/GenBank/DDBJ databases">
        <title>Complete genome sequence of a Sphingomonadaceae bacterium.</title>
        <authorList>
            <person name="Yan C."/>
        </authorList>
    </citation>
    <scope>NUCLEOTIDE SEQUENCE [LARGE SCALE GENOMIC DNA]</scope>
    <source>
        <strain evidence="3 4">SCSIO 66989</strain>
    </source>
</reference>
<dbReference type="EMBL" id="CP136594">
    <property type="protein sequence ID" value="WOE75496.1"/>
    <property type="molecule type" value="Genomic_DNA"/>
</dbReference>
<organism evidence="3 4">
    <name type="scientific">Alterisphingorhabdus coralli</name>
    <dbReference type="NCBI Taxonomy" id="3071408"/>
    <lineage>
        <taxon>Bacteria</taxon>
        <taxon>Pseudomonadati</taxon>
        <taxon>Pseudomonadota</taxon>
        <taxon>Alphaproteobacteria</taxon>
        <taxon>Sphingomonadales</taxon>
        <taxon>Sphingomonadaceae</taxon>
        <taxon>Alterisphingorhabdus (ex Yan et al. 2024)</taxon>
    </lineage>
</organism>
<dbReference type="KEGG" id="acoa:RB602_01925"/>
<dbReference type="PRINTS" id="PR00081">
    <property type="entry name" value="GDHRDH"/>
</dbReference>
<dbReference type="PANTHER" id="PTHR43296:SF2">
    <property type="entry name" value="PEROXISOMAL 2,4-DIENOYL-COA REDUCTASE [(3E)-ENOYL-COA-PRODUCING]"/>
    <property type="match status" value="1"/>
</dbReference>
<dbReference type="SUPFAM" id="SSF51735">
    <property type="entry name" value="NAD(P)-binding Rossmann-fold domains"/>
    <property type="match status" value="1"/>
</dbReference>
<dbReference type="RefSeq" id="WP_317082458.1">
    <property type="nucleotide sequence ID" value="NZ_CP136594.1"/>
</dbReference>
<dbReference type="GO" id="GO:0008670">
    <property type="term" value="F:2,4-dienoyl-CoA reductase (NADPH) activity"/>
    <property type="evidence" value="ECO:0007669"/>
    <property type="project" value="InterPro"/>
</dbReference>
<evidence type="ECO:0000313" key="3">
    <source>
        <dbReference type="EMBL" id="WOE75496.1"/>
    </source>
</evidence>
<keyword evidence="4" id="KW-1185">Reference proteome</keyword>
<evidence type="ECO:0000256" key="2">
    <source>
        <dbReference type="ARBA" id="ARBA00023002"/>
    </source>
</evidence>
<accession>A0AA97F7S5</accession>
<keyword evidence="1" id="KW-0521">NADP</keyword>
<dbReference type="CDD" id="cd05369">
    <property type="entry name" value="TER_DECR_SDR_a"/>
    <property type="match status" value="1"/>
</dbReference>
<dbReference type="GO" id="GO:0009062">
    <property type="term" value="P:fatty acid catabolic process"/>
    <property type="evidence" value="ECO:0007669"/>
    <property type="project" value="InterPro"/>
</dbReference>
<dbReference type="InterPro" id="IPR002347">
    <property type="entry name" value="SDR_fam"/>
</dbReference>
<name>A0AA97F7S5_9SPHN</name>
<gene>
    <name evidence="3" type="ORF">RB602_01925</name>
</gene>
<keyword evidence="2" id="KW-0560">Oxidoreductase</keyword>
<dbReference type="InterPro" id="IPR045017">
    <property type="entry name" value="DECR2-like"/>
</dbReference>